<dbReference type="InterPro" id="IPR011247">
    <property type="entry name" value="Chemotax_prot-Glu_Me-esterase"/>
</dbReference>
<accession>A0A934WVV2</accession>
<dbReference type="GO" id="GO:0000156">
    <property type="term" value="F:phosphorelay response regulator activity"/>
    <property type="evidence" value="ECO:0007669"/>
    <property type="project" value="InterPro"/>
</dbReference>
<evidence type="ECO:0000313" key="8">
    <source>
        <dbReference type="Proteomes" id="UP000611723"/>
    </source>
</evidence>
<dbReference type="Proteomes" id="UP000611723">
    <property type="component" value="Unassembled WGS sequence"/>
</dbReference>
<dbReference type="GO" id="GO:0005737">
    <property type="term" value="C:cytoplasm"/>
    <property type="evidence" value="ECO:0007669"/>
    <property type="project" value="InterPro"/>
</dbReference>
<evidence type="ECO:0000313" key="7">
    <source>
        <dbReference type="EMBL" id="MBK6263912.1"/>
    </source>
</evidence>
<dbReference type="PROSITE" id="PS50122">
    <property type="entry name" value="CHEB"/>
    <property type="match status" value="1"/>
</dbReference>
<feature type="signal peptide" evidence="5">
    <location>
        <begin position="1"/>
        <end position="20"/>
    </location>
</feature>
<gene>
    <name evidence="7" type="ORF">JKA74_02590</name>
</gene>
<dbReference type="GO" id="GO:0006935">
    <property type="term" value="P:chemotaxis"/>
    <property type="evidence" value="ECO:0007669"/>
    <property type="project" value="UniProtKB-UniRule"/>
</dbReference>
<dbReference type="EC" id="3.1.1.61" evidence="2"/>
<dbReference type="Gene3D" id="3.40.50.180">
    <property type="entry name" value="Methylesterase CheB, C-terminal domain"/>
    <property type="match status" value="1"/>
</dbReference>
<evidence type="ECO:0000256" key="5">
    <source>
        <dbReference type="SAM" id="SignalP"/>
    </source>
</evidence>
<dbReference type="CDD" id="cd16433">
    <property type="entry name" value="CheB"/>
    <property type="match status" value="1"/>
</dbReference>
<comment type="catalytic activity">
    <reaction evidence="3">
        <text>[protein]-L-glutamate 5-O-methyl ester + H2O = L-glutamyl-[protein] + methanol + H(+)</text>
        <dbReference type="Rhea" id="RHEA:23236"/>
        <dbReference type="Rhea" id="RHEA-COMP:10208"/>
        <dbReference type="Rhea" id="RHEA-COMP:10311"/>
        <dbReference type="ChEBI" id="CHEBI:15377"/>
        <dbReference type="ChEBI" id="CHEBI:15378"/>
        <dbReference type="ChEBI" id="CHEBI:17790"/>
        <dbReference type="ChEBI" id="CHEBI:29973"/>
        <dbReference type="ChEBI" id="CHEBI:82795"/>
        <dbReference type="EC" id="3.1.1.61"/>
    </reaction>
</comment>
<dbReference type="GO" id="GO:0008984">
    <property type="term" value="F:protein-glutamate methylesterase activity"/>
    <property type="evidence" value="ECO:0007669"/>
    <property type="project" value="UniProtKB-EC"/>
</dbReference>
<dbReference type="PIRSF" id="PIRSF036461">
    <property type="entry name" value="Chmtx_methlestr"/>
    <property type="match status" value="1"/>
</dbReference>
<feature type="active site" evidence="4">
    <location>
        <position position="15"/>
    </location>
</feature>
<dbReference type="SUPFAM" id="SSF52738">
    <property type="entry name" value="Methylesterase CheB, C-terminal domain"/>
    <property type="match status" value="1"/>
</dbReference>
<dbReference type="PANTHER" id="PTHR42872">
    <property type="entry name" value="PROTEIN-GLUTAMATE METHYLESTERASE/PROTEIN-GLUTAMINE GLUTAMINASE"/>
    <property type="match status" value="1"/>
</dbReference>
<evidence type="ECO:0000256" key="4">
    <source>
        <dbReference type="PROSITE-ProRule" id="PRU00050"/>
    </source>
</evidence>
<dbReference type="AlphaFoldDB" id="A0A934WVV2"/>
<name>A0A934WVV2_9BACT</name>
<feature type="active site" evidence="4">
    <location>
        <position position="42"/>
    </location>
</feature>
<keyword evidence="8" id="KW-1185">Reference proteome</keyword>
<dbReference type="RefSeq" id="WP_201429596.1">
    <property type="nucleotide sequence ID" value="NZ_JAEQBW010000001.1"/>
</dbReference>
<dbReference type="InterPro" id="IPR035909">
    <property type="entry name" value="CheB_C"/>
</dbReference>
<comment type="caution">
    <text evidence="7">The sequence shown here is derived from an EMBL/GenBank/DDBJ whole genome shotgun (WGS) entry which is preliminary data.</text>
</comment>
<dbReference type="PANTHER" id="PTHR42872:SF6">
    <property type="entry name" value="PROTEIN-GLUTAMATE METHYLESTERASE_PROTEIN-GLUTAMINE GLUTAMINASE"/>
    <property type="match status" value="1"/>
</dbReference>
<dbReference type="Pfam" id="PF01339">
    <property type="entry name" value="CheB_methylest"/>
    <property type="match status" value="1"/>
</dbReference>
<evidence type="ECO:0000256" key="3">
    <source>
        <dbReference type="ARBA" id="ARBA00048267"/>
    </source>
</evidence>
<evidence type="ECO:0000256" key="1">
    <source>
        <dbReference type="ARBA" id="ARBA00022801"/>
    </source>
</evidence>
<reference evidence="7" key="1">
    <citation type="submission" date="2021-01" db="EMBL/GenBank/DDBJ databases">
        <title>Marivirga aurantiaca sp. nov., isolated from intertidal surface sediments.</title>
        <authorList>
            <person name="Zhang M."/>
        </authorList>
    </citation>
    <scope>NUCLEOTIDE SEQUENCE</scope>
    <source>
        <strain evidence="7">S37H4</strain>
    </source>
</reference>
<feature type="active site" evidence="4">
    <location>
        <position position="134"/>
    </location>
</feature>
<proteinExistence type="predicted"/>
<dbReference type="InterPro" id="IPR000673">
    <property type="entry name" value="Sig_transdc_resp-reg_Me-estase"/>
</dbReference>
<keyword evidence="5" id="KW-0732">Signal</keyword>
<feature type="domain" description="CheB-type methylesterase" evidence="6">
    <location>
        <begin position="3"/>
        <end position="185"/>
    </location>
</feature>
<evidence type="ECO:0000256" key="2">
    <source>
        <dbReference type="ARBA" id="ARBA00039140"/>
    </source>
</evidence>
<dbReference type="EMBL" id="JAEQBW010000001">
    <property type="protein sequence ID" value="MBK6263912.1"/>
    <property type="molecule type" value="Genomic_DNA"/>
</dbReference>
<keyword evidence="4" id="KW-0145">Chemotaxis</keyword>
<keyword evidence="1 4" id="KW-0378">Hydrolase</keyword>
<feature type="chain" id="PRO_5036837578" description="protein-glutamate methylesterase" evidence="5">
    <location>
        <begin position="21"/>
        <end position="330"/>
    </location>
</feature>
<protein>
    <recommendedName>
        <fullName evidence="2">protein-glutamate methylesterase</fullName>
        <ecNumber evidence="2">3.1.1.61</ecNumber>
    </recommendedName>
</protein>
<evidence type="ECO:0000259" key="6">
    <source>
        <dbReference type="PROSITE" id="PS50122"/>
    </source>
</evidence>
<sequence>MAKKASFRLFVIGASSGGHSAVKAALANIPADINAAFLVVIHSGYNTISNFVKHLSGRTSLKVVQASHNLEIEAGTVYISIPDKHLVVQDGVMLLSYGPRENLFRPSIDALFRSAAVTYKNQCMGILLSGRLNDGTAGLEAIKDCGGLTMIQNPETAEFEEMPLFAQQHMVIDFIVNVEDISAVIDEISMDDLPPEKEAPVHLIRENAIATNLKSDVIATESLGDRVPLSCPECKGVLWEMKNSNIVRYRCHIGHSYTEEALVESKDNGLEEALWIALRTLEEKRMLLLKIISDYKKRNLSQLVLSYENKLEEVLRHINQIRKVMQLEKQ</sequence>
<organism evidence="7 8">
    <name type="scientific">Marivirga aurantiaca</name>
    <dbReference type="NCBI Taxonomy" id="2802615"/>
    <lineage>
        <taxon>Bacteria</taxon>
        <taxon>Pseudomonadati</taxon>
        <taxon>Bacteroidota</taxon>
        <taxon>Cytophagia</taxon>
        <taxon>Cytophagales</taxon>
        <taxon>Marivirgaceae</taxon>
        <taxon>Marivirga</taxon>
    </lineage>
</organism>